<feature type="domain" description="Aminoacyl-tRNA synthetase class Ia" evidence="13">
    <location>
        <begin position="15"/>
        <end position="563"/>
    </location>
</feature>
<dbReference type="Gene3D" id="3.90.740.10">
    <property type="entry name" value="Valyl/Leucyl/Isoleucyl-tRNA synthetase, editing domain"/>
    <property type="match status" value="1"/>
</dbReference>
<name>A0A1M4TZ00_MARH1</name>
<dbReference type="InterPro" id="IPR009008">
    <property type="entry name" value="Val/Leu/Ile-tRNA-synth_edit"/>
</dbReference>
<comment type="domain">
    <text evidence="12">The C-terminal coiled-coil domain is crucial for aminoacylation activity.</text>
</comment>
<sequence>MDIGKKYIPSEIETKWYKFWIDKELFKAKGEGNGKFSMVIPPPNITGKIHMGHALNISLQDIITRFNRMLGKDTLWLPGEDHAGIATQHVVEKFLMKSEGKRKEDYGRKEFLNKVWEWANEYREHIKKQIMAIGASVDWSMERFTLDEGLNKAVKKVFVELYNEGLIYKGKYIVNWCPSCGTVLSDEEVEHKDEKGSLYHIKYPIKDEDDYIIIATTRPETMLGDTAIAVHPSDERYKDYVGKVAILPLIGREITIIADKYVDPSFGTGALKVTPAHDPNDYLLGQRHNLETVQIMDEFAKINENGRKYAGMDRKTARKAVVEDLEKEGYLVKIEDLEHSVGHCYRCNTVVEPFLLDQWFVKMKPLAEKAIEAVEKSDVTFYPNRWKKVYLNWMNEIRDWCISRQLWWGHRIPVWYCDDCGHVNVSEEDIHICQKCGSENIRQDEDVLDTWFSSALWPFSTLGWPNETDELKKYYPTNLLVTGFDIIFFWVARMIVMGEKFMGDKPFSDVYIHQLVRDKHGRKMSKSLGNGIDPLEIIEKFGADPMRFTLAILAAQGRDIKLDPKTLESYSKFANKIWNATRFVLLNMDNFEKIDLTPEMLELEDKWMFSRLNKTIKIVTESLNKYEFNIAARELYDFFWNEYCDWYIEAVKNRLKSDENKVVAQNVLVRVLDSSLRLLHPFMPFLTEELWQNLPKINDEKYLITAKWPVYDKNFVFDKEEAEFEKIKAFIRGIRNVKADINIPQITKVEIAYKALDNDSWIVNNESLIKELAFVTNIIIVDKKPEKAATSYVDDTIEAYVKLGELIDINAEKERLNKKKEKLEKEFTKYDKKLNNPNFISRAPEEVIEEVKENHTLIKSQIKKLEKLIEELN</sequence>
<dbReference type="Gene3D" id="1.10.730.10">
    <property type="entry name" value="Isoleucyl-tRNA Synthetase, Domain 1"/>
    <property type="match status" value="1"/>
</dbReference>
<evidence type="ECO:0000256" key="3">
    <source>
        <dbReference type="ARBA" id="ARBA00022490"/>
    </source>
</evidence>
<dbReference type="GO" id="GO:0005829">
    <property type="term" value="C:cytosol"/>
    <property type="evidence" value="ECO:0007669"/>
    <property type="project" value="TreeGrafter"/>
</dbReference>
<dbReference type="Pfam" id="PF00133">
    <property type="entry name" value="tRNA-synt_1"/>
    <property type="match status" value="1"/>
</dbReference>
<evidence type="ECO:0000259" key="15">
    <source>
        <dbReference type="Pfam" id="PF10458"/>
    </source>
</evidence>
<accession>A0A1M4TZ00</accession>
<keyword evidence="4 12" id="KW-0436">Ligase</keyword>
<dbReference type="EMBL" id="FQUI01000005">
    <property type="protein sequence ID" value="SHE49593.1"/>
    <property type="molecule type" value="Genomic_DNA"/>
</dbReference>
<dbReference type="SUPFAM" id="SSF50677">
    <property type="entry name" value="ValRS/IleRS/LeuRS editing domain"/>
    <property type="match status" value="1"/>
</dbReference>
<dbReference type="FunFam" id="3.40.50.620:FF:000032">
    <property type="entry name" value="Valine--tRNA ligase"/>
    <property type="match status" value="1"/>
</dbReference>
<dbReference type="AlphaFoldDB" id="A0A1M4TZ00"/>
<keyword evidence="9 12" id="KW-0030">Aminoacyl-tRNA synthetase</keyword>
<gene>
    <name evidence="12" type="primary">valS</name>
    <name evidence="16" type="ORF">SAMN02745164_00555</name>
</gene>
<dbReference type="PROSITE" id="PS00178">
    <property type="entry name" value="AA_TRNA_LIGASE_I"/>
    <property type="match status" value="1"/>
</dbReference>
<dbReference type="GO" id="GO:0005524">
    <property type="term" value="F:ATP binding"/>
    <property type="evidence" value="ECO:0007669"/>
    <property type="project" value="UniProtKB-UniRule"/>
</dbReference>
<evidence type="ECO:0000256" key="7">
    <source>
        <dbReference type="ARBA" id="ARBA00022917"/>
    </source>
</evidence>
<dbReference type="Gene3D" id="1.10.287.380">
    <property type="entry name" value="Valyl-tRNA synthetase, C-terminal domain"/>
    <property type="match status" value="1"/>
</dbReference>
<organism evidence="16 17">
    <name type="scientific">Marinitoga hydrogenitolerans (strain DSM 16785 / JCM 12826 / AT1271)</name>
    <dbReference type="NCBI Taxonomy" id="1122195"/>
    <lineage>
        <taxon>Bacteria</taxon>
        <taxon>Thermotogati</taxon>
        <taxon>Thermotogota</taxon>
        <taxon>Thermotogae</taxon>
        <taxon>Petrotogales</taxon>
        <taxon>Petrotogaceae</taxon>
        <taxon>Marinitoga</taxon>
    </lineage>
</organism>
<keyword evidence="8 12" id="KW-0175">Coiled coil</keyword>
<dbReference type="InterPro" id="IPR001412">
    <property type="entry name" value="aa-tRNA-synth_I_CS"/>
</dbReference>
<dbReference type="InterPro" id="IPR014729">
    <property type="entry name" value="Rossmann-like_a/b/a_fold"/>
</dbReference>
<feature type="short sequence motif" description="'HIGH' region" evidence="12">
    <location>
        <begin position="43"/>
        <end position="53"/>
    </location>
</feature>
<comment type="subunit">
    <text evidence="2 12">Monomer.</text>
</comment>
<reference evidence="16" key="1">
    <citation type="submission" date="2016-11" db="EMBL/GenBank/DDBJ databases">
        <authorList>
            <person name="Varghese N."/>
            <person name="Submissions S."/>
        </authorList>
    </citation>
    <scope>NUCLEOTIDE SEQUENCE [LARGE SCALE GENOMIC DNA]</scope>
    <source>
        <strain evidence="16">DSM 16785</strain>
    </source>
</reference>
<dbReference type="InterPro" id="IPR013155">
    <property type="entry name" value="M/V/L/I-tRNA-synth_anticd-bd"/>
</dbReference>
<protein>
    <recommendedName>
        <fullName evidence="12">Valine--tRNA ligase</fullName>
        <ecNumber evidence="12">6.1.1.9</ecNumber>
    </recommendedName>
    <alternativeName>
        <fullName evidence="12">Valyl-tRNA synthetase</fullName>
        <shortName evidence="12">ValRS</shortName>
    </alternativeName>
</protein>
<dbReference type="PANTHER" id="PTHR11946:SF93">
    <property type="entry name" value="VALINE--TRNA LIGASE, CHLOROPLASTIC_MITOCHONDRIAL 2"/>
    <property type="match status" value="1"/>
</dbReference>
<dbReference type="NCBIfam" id="NF004349">
    <property type="entry name" value="PRK05729.1"/>
    <property type="match status" value="1"/>
</dbReference>
<dbReference type="InterPro" id="IPR002300">
    <property type="entry name" value="aa-tRNA-synth_Ia"/>
</dbReference>
<proteinExistence type="inferred from homology"/>
<dbReference type="PANTHER" id="PTHR11946">
    <property type="entry name" value="VALYL-TRNA SYNTHETASES"/>
    <property type="match status" value="1"/>
</dbReference>
<evidence type="ECO:0000313" key="17">
    <source>
        <dbReference type="Proteomes" id="UP000184334"/>
    </source>
</evidence>
<comment type="domain">
    <text evidence="12">ValRS has two distinct active sites: one for aminoacylation and one for editing. The misactivated threonine is translocated from the active site to the editing site.</text>
</comment>
<keyword evidence="3 12" id="KW-0963">Cytoplasm</keyword>
<dbReference type="FunFam" id="3.90.740.10:FF:000005">
    <property type="entry name" value="Valine--tRNA ligase, mitochondrial"/>
    <property type="match status" value="1"/>
</dbReference>
<dbReference type="CDD" id="cd07962">
    <property type="entry name" value="Anticodon_Ia_Val"/>
    <property type="match status" value="1"/>
</dbReference>
<keyword evidence="6 12" id="KW-0067">ATP-binding</keyword>
<dbReference type="OrthoDB" id="9810365at2"/>
<evidence type="ECO:0000256" key="6">
    <source>
        <dbReference type="ARBA" id="ARBA00022840"/>
    </source>
</evidence>
<dbReference type="InterPro" id="IPR019499">
    <property type="entry name" value="Val-tRNA_synth_tRNA-bd"/>
</dbReference>
<keyword evidence="7 12" id="KW-0648">Protein biosynthesis</keyword>
<dbReference type="GO" id="GO:0004832">
    <property type="term" value="F:valine-tRNA ligase activity"/>
    <property type="evidence" value="ECO:0007669"/>
    <property type="project" value="UniProtKB-UniRule"/>
</dbReference>
<evidence type="ECO:0000259" key="13">
    <source>
        <dbReference type="Pfam" id="PF00133"/>
    </source>
</evidence>
<dbReference type="Pfam" id="PF10458">
    <property type="entry name" value="Val_tRNA-synt_C"/>
    <property type="match status" value="1"/>
</dbReference>
<dbReference type="STRING" id="1122195.SAMN02745164_00555"/>
<dbReference type="Pfam" id="PF08264">
    <property type="entry name" value="Anticodon_1"/>
    <property type="match status" value="1"/>
</dbReference>
<keyword evidence="17" id="KW-1185">Reference proteome</keyword>
<dbReference type="SUPFAM" id="SSF52374">
    <property type="entry name" value="Nucleotidylyl transferase"/>
    <property type="match status" value="1"/>
</dbReference>
<feature type="short sequence motif" description="'KMSKS' region" evidence="12">
    <location>
        <begin position="523"/>
        <end position="527"/>
    </location>
</feature>
<dbReference type="SUPFAM" id="SSF46589">
    <property type="entry name" value="tRNA-binding arm"/>
    <property type="match status" value="1"/>
</dbReference>
<comment type="subcellular location">
    <subcellularLocation>
        <location evidence="1 12">Cytoplasm</location>
    </subcellularLocation>
</comment>
<dbReference type="GO" id="GO:0002161">
    <property type="term" value="F:aminoacyl-tRNA deacylase activity"/>
    <property type="evidence" value="ECO:0007669"/>
    <property type="project" value="InterPro"/>
</dbReference>
<evidence type="ECO:0000256" key="12">
    <source>
        <dbReference type="HAMAP-Rule" id="MF_02004"/>
    </source>
</evidence>
<dbReference type="Gene3D" id="3.40.50.620">
    <property type="entry name" value="HUPs"/>
    <property type="match status" value="3"/>
</dbReference>
<evidence type="ECO:0000256" key="4">
    <source>
        <dbReference type="ARBA" id="ARBA00022598"/>
    </source>
</evidence>
<comment type="function">
    <text evidence="12">Catalyzes the attachment of valine to tRNA(Val). As ValRS can inadvertently accommodate and process structurally similar amino acids such as threonine, to avoid such errors, it has a 'posttransfer' editing activity that hydrolyzes mischarged Thr-tRNA(Val) in a tRNA-dependent manner.</text>
</comment>
<dbReference type="NCBIfam" id="TIGR00422">
    <property type="entry name" value="valS"/>
    <property type="match status" value="1"/>
</dbReference>
<feature type="coiled-coil region" evidence="12">
    <location>
        <begin position="806"/>
        <end position="868"/>
    </location>
</feature>
<dbReference type="GO" id="GO:0006438">
    <property type="term" value="P:valyl-tRNA aminoacylation"/>
    <property type="evidence" value="ECO:0007669"/>
    <property type="project" value="UniProtKB-UniRule"/>
</dbReference>
<keyword evidence="5 12" id="KW-0547">Nucleotide-binding</keyword>
<dbReference type="FunFam" id="3.40.50.620:FF:000098">
    <property type="entry name" value="Valine--tRNA ligase"/>
    <property type="match status" value="1"/>
</dbReference>
<evidence type="ECO:0000259" key="14">
    <source>
        <dbReference type="Pfam" id="PF08264"/>
    </source>
</evidence>
<evidence type="ECO:0000256" key="8">
    <source>
        <dbReference type="ARBA" id="ARBA00023054"/>
    </source>
</evidence>
<evidence type="ECO:0000256" key="11">
    <source>
        <dbReference type="ARBA" id="ARBA00060830"/>
    </source>
</evidence>
<evidence type="ECO:0000256" key="2">
    <source>
        <dbReference type="ARBA" id="ARBA00011245"/>
    </source>
</evidence>
<comment type="similarity">
    <text evidence="11 12">Belongs to the class-I aminoacyl-tRNA synthetase family. ValS type 1 subfamily.</text>
</comment>
<evidence type="ECO:0000256" key="5">
    <source>
        <dbReference type="ARBA" id="ARBA00022741"/>
    </source>
</evidence>
<feature type="domain" description="Valyl-tRNA synthetase tRNA-binding arm" evidence="15">
    <location>
        <begin position="808"/>
        <end position="872"/>
    </location>
</feature>
<feature type="domain" description="Methionyl/Valyl/Leucyl/Isoleucyl-tRNA synthetase anticodon-binding" evidence="14">
    <location>
        <begin position="605"/>
        <end position="752"/>
    </location>
</feature>
<dbReference type="FunFam" id="1.10.730.10:FF:000014">
    <property type="entry name" value="Valine--tRNA ligase"/>
    <property type="match status" value="1"/>
</dbReference>
<dbReference type="InterPro" id="IPR033705">
    <property type="entry name" value="Anticodon_Ia_Val"/>
</dbReference>
<feature type="binding site" evidence="12">
    <location>
        <position position="526"/>
    </location>
    <ligand>
        <name>ATP</name>
        <dbReference type="ChEBI" id="CHEBI:30616"/>
    </ligand>
</feature>
<evidence type="ECO:0000313" key="16">
    <source>
        <dbReference type="EMBL" id="SHE49593.1"/>
    </source>
</evidence>
<dbReference type="HAMAP" id="MF_02004">
    <property type="entry name" value="Val_tRNA_synth_type1"/>
    <property type="match status" value="1"/>
</dbReference>
<evidence type="ECO:0000256" key="9">
    <source>
        <dbReference type="ARBA" id="ARBA00023146"/>
    </source>
</evidence>
<dbReference type="InterPro" id="IPR002303">
    <property type="entry name" value="Valyl-tRNA_ligase"/>
</dbReference>
<dbReference type="InterPro" id="IPR010978">
    <property type="entry name" value="tRNA-bd_arm"/>
</dbReference>
<dbReference type="FunFam" id="1.10.287.380:FF:000001">
    <property type="entry name" value="Valine--tRNA ligase"/>
    <property type="match status" value="1"/>
</dbReference>
<evidence type="ECO:0000256" key="10">
    <source>
        <dbReference type="ARBA" id="ARBA00047552"/>
    </source>
</evidence>
<dbReference type="SUPFAM" id="SSF47323">
    <property type="entry name" value="Anticodon-binding domain of a subclass of class I aminoacyl-tRNA synthetases"/>
    <property type="match status" value="1"/>
</dbReference>
<dbReference type="PRINTS" id="PR00986">
    <property type="entry name" value="TRNASYNTHVAL"/>
</dbReference>
<dbReference type="InterPro" id="IPR009080">
    <property type="entry name" value="tRNAsynth_Ia_anticodon-bd"/>
</dbReference>
<evidence type="ECO:0000256" key="1">
    <source>
        <dbReference type="ARBA" id="ARBA00004496"/>
    </source>
</evidence>
<dbReference type="InterPro" id="IPR037118">
    <property type="entry name" value="Val-tRNA_synth_C_sf"/>
</dbReference>
<comment type="caution">
    <text evidence="16">The sequence shown here is derived from an EMBL/GenBank/DDBJ whole genome shotgun (WGS) entry which is preliminary data.</text>
</comment>
<dbReference type="CDD" id="cd00817">
    <property type="entry name" value="ValRS_core"/>
    <property type="match status" value="1"/>
</dbReference>
<dbReference type="Proteomes" id="UP000184334">
    <property type="component" value="Unassembled WGS sequence"/>
</dbReference>
<dbReference type="EC" id="6.1.1.9" evidence="12"/>
<comment type="catalytic activity">
    <reaction evidence="10 12">
        <text>tRNA(Val) + L-valine + ATP = L-valyl-tRNA(Val) + AMP + diphosphate</text>
        <dbReference type="Rhea" id="RHEA:10704"/>
        <dbReference type="Rhea" id="RHEA-COMP:9672"/>
        <dbReference type="Rhea" id="RHEA-COMP:9708"/>
        <dbReference type="ChEBI" id="CHEBI:30616"/>
        <dbReference type="ChEBI" id="CHEBI:33019"/>
        <dbReference type="ChEBI" id="CHEBI:57762"/>
        <dbReference type="ChEBI" id="CHEBI:78442"/>
        <dbReference type="ChEBI" id="CHEBI:78537"/>
        <dbReference type="ChEBI" id="CHEBI:456215"/>
        <dbReference type="EC" id="6.1.1.9"/>
    </reaction>
</comment>